<keyword evidence="3" id="KW-0833">Ubl conjugation pathway</keyword>
<dbReference type="Proteomes" id="UP000260351">
    <property type="component" value="Unassembled WGS sequence"/>
</dbReference>
<dbReference type="PANTHER" id="PTHR22990:SF15">
    <property type="entry name" value="F-BOX ONLY PROTEIN 10"/>
    <property type="match status" value="1"/>
</dbReference>
<evidence type="ECO:0000313" key="7">
    <source>
        <dbReference type="Proteomes" id="UP000260351"/>
    </source>
</evidence>
<evidence type="ECO:0000256" key="4">
    <source>
        <dbReference type="SAM" id="SignalP"/>
    </source>
</evidence>
<organism evidence="6 7">
    <name type="scientific">Wenzhouxiangella sediminis</name>
    <dbReference type="NCBI Taxonomy" id="1792836"/>
    <lineage>
        <taxon>Bacteria</taxon>
        <taxon>Pseudomonadati</taxon>
        <taxon>Pseudomonadota</taxon>
        <taxon>Gammaproteobacteria</taxon>
        <taxon>Chromatiales</taxon>
        <taxon>Wenzhouxiangellaceae</taxon>
        <taxon>Wenzhouxiangella</taxon>
    </lineage>
</organism>
<dbReference type="PANTHER" id="PTHR22990">
    <property type="entry name" value="F-BOX ONLY PROTEIN"/>
    <property type="match status" value="1"/>
</dbReference>
<dbReference type="InterPro" id="IPR022441">
    <property type="entry name" value="Para_beta_helix_rpt-2"/>
</dbReference>
<comment type="pathway">
    <text evidence="1">Protein modification; protein ubiquitination.</text>
</comment>
<name>A0A3E1K5F4_9GAMM</name>
<reference evidence="6 7" key="1">
    <citation type="submission" date="2018-08" db="EMBL/GenBank/DDBJ databases">
        <title>Wenzhouxiangella salilacus sp. nov., a novel bacterium isolated from a saline lake in Xinjiang Province, China.</title>
        <authorList>
            <person name="Han S."/>
        </authorList>
    </citation>
    <scope>NUCLEOTIDE SEQUENCE [LARGE SCALE GENOMIC DNA]</scope>
    <source>
        <strain evidence="6 7">XDB06</strain>
    </source>
</reference>
<dbReference type="InterPro" id="IPR012334">
    <property type="entry name" value="Pectin_lyas_fold"/>
</dbReference>
<keyword evidence="2" id="KW-0677">Repeat</keyword>
<evidence type="ECO:0000256" key="1">
    <source>
        <dbReference type="ARBA" id="ARBA00004906"/>
    </source>
</evidence>
<evidence type="ECO:0000256" key="3">
    <source>
        <dbReference type="ARBA" id="ARBA00022786"/>
    </source>
</evidence>
<sequence length="447" mass="47891">MQSSSAHKYCFLVLAALFAKSVFGATDVSGSISVDTTWSDPVYHVVDSVTVEPGVTLTISTGAVVKFDYGKFLNVRGTLNAQGTDQERVYFTDIRDDGAGGDSNGDGSDTEPGVPWWQGIYVRDGGSALLDRVEIRYAGRYYQYYEPGAVYKTGSGTLTLTRSTIRDSDRRAIVLNATNAAHVIENNLIDGTAQYQGIYLRDASGNSTISDNLIIGAATYGIHGRDDSSATLSANTIRSSGHSGIFLGSNSITGDMVIENNTIEDSTYHGVYIQNAAGAVTVSNNRIYGNGNNGIFLSQSTLPITDNRIYGNAMRGIYLAGSETTPDIFRNDIRDNDIGILIVSSADPLIGGSAANANDIHANASHGVQNTTDTITVDARFNWWGAASGPYHANTNPDGEGNEVSDWVDYGDYLSEGTLQRIFQDRFEKAPTGIRGNQEGNQDTLGL</sequence>
<protein>
    <submittedName>
        <fullName evidence="6">Right-handed parallel beta-helix repeat-containing protein</fullName>
    </submittedName>
</protein>
<dbReference type="InterPro" id="IPR011050">
    <property type="entry name" value="Pectin_lyase_fold/virulence"/>
</dbReference>
<accession>A0A3E1K5F4</accession>
<dbReference type="InterPro" id="IPR006626">
    <property type="entry name" value="PbH1"/>
</dbReference>
<dbReference type="AlphaFoldDB" id="A0A3E1K5F4"/>
<dbReference type="InterPro" id="IPR051550">
    <property type="entry name" value="SCF-Subunits/Alg-Epimerases"/>
</dbReference>
<keyword evidence="4" id="KW-0732">Signal</keyword>
<dbReference type="Gene3D" id="2.160.20.10">
    <property type="entry name" value="Single-stranded right-handed beta-helix, Pectin lyase-like"/>
    <property type="match status" value="2"/>
</dbReference>
<dbReference type="SUPFAM" id="SSF51126">
    <property type="entry name" value="Pectin lyase-like"/>
    <property type="match status" value="1"/>
</dbReference>
<dbReference type="NCBIfam" id="TIGR03804">
    <property type="entry name" value="para_beta_helix"/>
    <property type="match status" value="2"/>
</dbReference>
<feature type="chain" id="PRO_5017733112" evidence="4">
    <location>
        <begin position="25"/>
        <end position="447"/>
    </location>
</feature>
<proteinExistence type="predicted"/>
<dbReference type="RefSeq" id="WP_116651733.1">
    <property type="nucleotide sequence ID" value="NZ_QUZK01000050.1"/>
</dbReference>
<dbReference type="Pfam" id="PF13229">
    <property type="entry name" value="Beta_helix"/>
    <property type="match status" value="1"/>
</dbReference>
<evidence type="ECO:0000259" key="5">
    <source>
        <dbReference type="Pfam" id="PF13229"/>
    </source>
</evidence>
<dbReference type="SMART" id="SM00710">
    <property type="entry name" value="PbH1"/>
    <property type="match status" value="8"/>
</dbReference>
<feature type="domain" description="Right handed beta helix" evidence="5">
    <location>
        <begin position="221"/>
        <end position="375"/>
    </location>
</feature>
<feature type="signal peptide" evidence="4">
    <location>
        <begin position="1"/>
        <end position="24"/>
    </location>
</feature>
<evidence type="ECO:0000313" key="6">
    <source>
        <dbReference type="EMBL" id="RFF29277.1"/>
    </source>
</evidence>
<gene>
    <name evidence="6" type="ORF">DZC52_13785</name>
</gene>
<comment type="caution">
    <text evidence="6">The sequence shown here is derived from an EMBL/GenBank/DDBJ whole genome shotgun (WGS) entry which is preliminary data.</text>
</comment>
<dbReference type="InterPro" id="IPR039448">
    <property type="entry name" value="Beta_helix"/>
</dbReference>
<dbReference type="OrthoDB" id="237393at2"/>
<dbReference type="EMBL" id="QUZK01000050">
    <property type="protein sequence ID" value="RFF29277.1"/>
    <property type="molecule type" value="Genomic_DNA"/>
</dbReference>
<evidence type="ECO:0000256" key="2">
    <source>
        <dbReference type="ARBA" id="ARBA00022737"/>
    </source>
</evidence>
<keyword evidence="7" id="KW-1185">Reference proteome</keyword>